<feature type="transmembrane region" description="Helical" evidence="1">
    <location>
        <begin position="125"/>
        <end position="146"/>
    </location>
</feature>
<proteinExistence type="predicted"/>
<organism evidence="2">
    <name type="scientific">Cryptosporidium hominis</name>
    <dbReference type="NCBI Taxonomy" id="237895"/>
    <lineage>
        <taxon>Eukaryota</taxon>
        <taxon>Sar</taxon>
        <taxon>Alveolata</taxon>
        <taxon>Apicomplexa</taxon>
        <taxon>Conoidasida</taxon>
        <taxon>Coccidia</taxon>
        <taxon>Eucoccidiorida</taxon>
        <taxon>Eimeriorina</taxon>
        <taxon>Cryptosporidiidae</taxon>
        <taxon>Cryptosporidium</taxon>
    </lineage>
</organism>
<dbReference type="VEuPathDB" id="CryptoDB:ChTU502y2012_387g0075"/>
<dbReference type="OrthoDB" id="337601at2759"/>
<reference evidence="2" key="1">
    <citation type="submission" date="2015-08" db="EMBL/GenBank/DDBJ databases">
        <authorList>
            <person name="Babu N.S."/>
            <person name="Beckwith C.J."/>
            <person name="Beseler K.G."/>
            <person name="Brison A."/>
            <person name="Carone J.V."/>
            <person name="Caskin T.P."/>
            <person name="Diamond M."/>
            <person name="Durham M.E."/>
            <person name="Foxe J.M."/>
            <person name="Go M."/>
            <person name="Henderson B.A."/>
            <person name="Jones I.B."/>
            <person name="McGettigan J.A."/>
            <person name="Micheletti S.J."/>
            <person name="Nasrallah M.E."/>
            <person name="Ortiz D."/>
            <person name="Piller C.R."/>
            <person name="Privatt S.R."/>
            <person name="Schneider S.L."/>
            <person name="Sharp S."/>
            <person name="Smith T.C."/>
            <person name="Stanton J.D."/>
            <person name="Ullery H.E."/>
            <person name="Wilson R.J."/>
            <person name="Serrano M.G."/>
            <person name="Buck G."/>
            <person name="Lee V."/>
            <person name="Wang Y."/>
            <person name="Carvalho R."/>
            <person name="Voegtly L."/>
            <person name="Shi R."/>
            <person name="Duckworth R."/>
            <person name="Johnson A."/>
            <person name="Loviza R."/>
            <person name="Walstead R."/>
            <person name="Shah Z."/>
            <person name="Kiflezghi M."/>
            <person name="Wade K."/>
            <person name="Ball S.L."/>
            <person name="Bradley K.W."/>
            <person name="Asai D.J."/>
            <person name="Bowman C.A."/>
            <person name="Russell D.A."/>
            <person name="Pope W.H."/>
            <person name="Jacobs-Sera D."/>
            <person name="Hendrix R.W."/>
            <person name="Hatfull G.F."/>
        </authorList>
    </citation>
    <scope>NUCLEOTIDE SEQUENCE [LARGE SCALE GENOMIC DNA]</scope>
</reference>
<feature type="transmembrane region" description="Helical" evidence="1">
    <location>
        <begin position="263"/>
        <end position="285"/>
    </location>
</feature>
<feature type="transmembrane region" description="Helical" evidence="1">
    <location>
        <begin position="185"/>
        <end position="209"/>
    </location>
</feature>
<dbReference type="AlphaFoldDB" id="A0A0S4TCG8"/>
<feature type="transmembrane region" description="Helical" evidence="1">
    <location>
        <begin position="297"/>
        <end position="322"/>
    </location>
</feature>
<dbReference type="VEuPathDB" id="CryptoDB:CHUDEA2_670"/>
<feature type="transmembrane region" description="Helical" evidence="1">
    <location>
        <begin position="24"/>
        <end position="40"/>
    </location>
</feature>
<feature type="transmembrane region" description="Helical" evidence="1">
    <location>
        <begin position="52"/>
        <end position="75"/>
    </location>
</feature>
<keyword evidence="1" id="KW-0472">Membrane</keyword>
<keyword evidence="1" id="KW-0812">Transmembrane</keyword>
<accession>A0A0S4TCG8</accession>
<dbReference type="VEuPathDB" id="CryptoDB:GY17_00003427"/>
<protein>
    <submittedName>
        <fullName evidence="2">Uncharacterized protein</fullName>
    </submittedName>
</protein>
<sequence>MSKKNRNTDVIGKTSSSTLYEKRLGLYVLMGSVLYILAIKNKLEKGWLDTPYSWMLILFRAGPIGGMILMIPYMISNLRTQIENMCETLRLFHIKYQKKEPLTIALELFPDLDKQFNMMQSMRRYIVLGLFYFCIGESLSEISTQYSKNSNIFFQVIPISASLSRSMGTYSFCKSIIYDSKNTRNLVHVFGATTACILTFFVYILGIYISHESLIDGVRMILSQSLVGGGLEKDFLRICIYLELFVQSILLSECVIRRGKSVYASFASRISPILGSLLMIISLVLRCLHLETKMVPYYIPYLEICPYVWGLFIFIHCIAFYIRYDDQGDNSRDEENIVYMNNKVGEQINSKQNYNNRVSSESVTIQKKNQ</sequence>
<evidence type="ECO:0000256" key="1">
    <source>
        <dbReference type="SAM" id="Phobius"/>
    </source>
</evidence>
<gene>
    <name evidence="2" type="ORF">CHUDEA2_670</name>
</gene>
<keyword evidence="1" id="KW-1133">Transmembrane helix</keyword>
<dbReference type="Proteomes" id="UP000199752">
    <property type="component" value="Chromosome 2"/>
</dbReference>
<dbReference type="EMBL" id="LN877948">
    <property type="protein sequence ID" value="CUV04422.1"/>
    <property type="molecule type" value="Genomic_DNA"/>
</dbReference>
<dbReference type="VEuPathDB" id="CryptoDB:Chro.20075"/>
<name>A0A0S4TCG8_CRYHO</name>
<evidence type="ECO:0000313" key="2">
    <source>
        <dbReference type="EMBL" id="CUV04422.1"/>
    </source>
</evidence>